<name>X1BKC3_9ZZZZ</name>
<dbReference type="AlphaFoldDB" id="X1BKC3"/>
<comment type="caution">
    <text evidence="1">The sequence shown here is derived from an EMBL/GenBank/DDBJ whole genome shotgun (WGS) entry which is preliminary data.</text>
</comment>
<organism evidence="1">
    <name type="scientific">marine sediment metagenome</name>
    <dbReference type="NCBI Taxonomy" id="412755"/>
    <lineage>
        <taxon>unclassified sequences</taxon>
        <taxon>metagenomes</taxon>
        <taxon>ecological metagenomes</taxon>
    </lineage>
</organism>
<reference evidence="1" key="1">
    <citation type="journal article" date="2014" name="Front. Microbiol.">
        <title>High frequency of phylogenetically diverse reductive dehalogenase-homologous genes in deep subseafloor sedimentary metagenomes.</title>
        <authorList>
            <person name="Kawai M."/>
            <person name="Futagami T."/>
            <person name="Toyoda A."/>
            <person name="Takaki Y."/>
            <person name="Nishi S."/>
            <person name="Hori S."/>
            <person name="Arai W."/>
            <person name="Tsubouchi T."/>
            <person name="Morono Y."/>
            <person name="Uchiyama I."/>
            <person name="Ito T."/>
            <person name="Fujiyama A."/>
            <person name="Inagaki F."/>
            <person name="Takami H."/>
        </authorList>
    </citation>
    <scope>NUCLEOTIDE SEQUENCE</scope>
    <source>
        <strain evidence="1">Expedition CK06-06</strain>
    </source>
</reference>
<accession>X1BKC3</accession>
<gene>
    <name evidence="1" type="ORF">S01H4_24297</name>
</gene>
<evidence type="ECO:0000313" key="1">
    <source>
        <dbReference type="EMBL" id="GAG84518.1"/>
    </source>
</evidence>
<protein>
    <submittedName>
        <fullName evidence="1">Uncharacterized protein</fullName>
    </submittedName>
</protein>
<sequence>MSENAKAVAKEVIATVRNGEKVNMQKIQQKHGYTKCSAKSMKAKETQSYKDAIKPLAVRLRAEVNRIASELETKDLTLEKYTDLTNSLDKLNKNLQLVEGKPTEIHKHELSQEEEEAIDDLLD</sequence>
<proteinExistence type="predicted"/>
<dbReference type="EMBL" id="BART01011395">
    <property type="protein sequence ID" value="GAG84518.1"/>
    <property type="molecule type" value="Genomic_DNA"/>
</dbReference>